<organism evidence="2 3">
    <name type="scientific">Modicella reniformis</name>
    <dbReference type="NCBI Taxonomy" id="1440133"/>
    <lineage>
        <taxon>Eukaryota</taxon>
        <taxon>Fungi</taxon>
        <taxon>Fungi incertae sedis</taxon>
        <taxon>Mucoromycota</taxon>
        <taxon>Mortierellomycotina</taxon>
        <taxon>Mortierellomycetes</taxon>
        <taxon>Mortierellales</taxon>
        <taxon>Mortierellaceae</taxon>
        <taxon>Modicella</taxon>
    </lineage>
</organism>
<gene>
    <name evidence="2" type="ORF">BGZ65_008707</name>
</gene>
<dbReference type="AlphaFoldDB" id="A0A9P6IIC3"/>
<evidence type="ECO:0000313" key="2">
    <source>
        <dbReference type="EMBL" id="KAF9923713.1"/>
    </source>
</evidence>
<accession>A0A9P6IIC3</accession>
<comment type="caution">
    <text evidence="2">The sequence shown here is derived from an EMBL/GenBank/DDBJ whole genome shotgun (WGS) entry which is preliminary data.</text>
</comment>
<name>A0A9P6IIC3_9FUNG</name>
<dbReference type="OrthoDB" id="5309244at2759"/>
<proteinExistence type="predicted"/>
<feature type="signal peptide" evidence="1">
    <location>
        <begin position="1"/>
        <end position="21"/>
    </location>
</feature>
<dbReference type="EMBL" id="JAAAHW010010670">
    <property type="protein sequence ID" value="KAF9923713.1"/>
    <property type="molecule type" value="Genomic_DNA"/>
</dbReference>
<feature type="chain" id="PRO_5040381479" evidence="1">
    <location>
        <begin position="22"/>
        <end position="125"/>
    </location>
</feature>
<keyword evidence="3" id="KW-1185">Reference proteome</keyword>
<protein>
    <submittedName>
        <fullName evidence="2">Uncharacterized protein</fullName>
    </submittedName>
</protein>
<evidence type="ECO:0000313" key="3">
    <source>
        <dbReference type="Proteomes" id="UP000749646"/>
    </source>
</evidence>
<keyword evidence="1" id="KW-0732">Signal</keyword>
<evidence type="ECO:0000256" key="1">
    <source>
        <dbReference type="SAM" id="SignalP"/>
    </source>
</evidence>
<dbReference type="Proteomes" id="UP000749646">
    <property type="component" value="Unassembled WGS sequence"/>
</dbReference>
<sequence length="125" mass="12951">MAKSFALLVVAAVATFSGVVAFKDNCNGSSFCNKNMAATCQGAINRFSDGTTYNDYVTRTNGNCVAIYLCIGVYPALTGAQLKGHFAPIHGAQGCKGCGSHAFNNGNCEVTVNFCANCLDSGNSN</sequence>
<dbReference type="InterPro" id="IPR029167">
    <property type="entry name" value="Mug117"/>
</dbReference>
<reference evidence="2" key="1">
    <citation type="journal article" date="2020" name="Fungal Divers.">
        <title>Resolving the Mortierellaceae phylogeny through synthesis of multi-gene phylogenetics and phylogenomics.</title>
        <authorList>
            <person name="Vandepol N."/>
            <person name="Liber J."/>
            <person name="Desiro A."/>
            <person name="Na H."/>
            <person name="Kennedy M."/>
            <person name="Barry K."/>
            <person name="Grigoriev I.V."/>
            <person name="Miller A.N."/>
            <person name="O'Donnell K."/>
            <person name="Stajich J.E."/>
            <person name="Bonito G."/>
        </authorList>
    </citation>
    <scope>NUCLEOTIDE SEQUENCE</scope>
    <source>
        <strain evidence="2">MES-2147</strain>
    </source>
</reference>
<dbReference type="Pfam" id="PF15474">
    <property type="entry name" value="MU117"/>
    <property type="match status" value="1"/>
</dbReference>